<dbReference type="EMBL" id="VLKK01000011">
    <property type="protein sequence ID" value="TWH91928.1"/>
    <property type="molecule type" value="Genomic_DNA"/>
</dbReference>
<dbReference type="PANTHER" id="PTHR43664:SF1">
    <property type="entry name" value="BETA-METHYLMALYL-COA DEHYDRATASE"/>
    <property type="match status" value="1"/>
</dbReference>
<keyword evidence="3" id="KW-1185">Reference proteome</keyword>
<dbReference type="InterPro" id="IPR052342">
    <property type="entry name" value="MCH/BMMD"/>
</dbReference>
<evidence type="ECO:0000313" key="3">
    <source>
        <dbReference type="Proteomes" id="UP000316624"/>
    </source>
</evidence>
<comment type="caution">
    <text evidence="2">The sequence shown here is derived from an EMBL/GenBank/DDBJ whole genome shotgun (WGS) entry which is preliminary data.</text>
</comment>
<dbReference type="InterPro" id="IPR029069">
    <property type="entry name" value="HotDog_dom_sf"/>
</dbReference>
<dbReference type="InterPro" id="IPR002539">
    <property type="entry name" value="MaoC-like_dom"/>
</dbReference>
<dbReference type="Proteomes" id="UP000316624">
    <property type="component" value="Unassembled WGS sequence"/>
</dbReference>
<dbReference type="SUPFAM" id="SSF54637">
    <property type="entry name" value="Thioesterase/thiol ester dehydrase-isomerase"/>
    <property type="match status" value="1"/>
</dbReference>
<name>A0A562K944_SPHWJ</name>
<dbReference type="Pfam" id="PF01575">
    <property type="entry name" value="MaoC_dehydratas"/>
    <property type="match status" value="1"/>
</dbReference>
<reference evidence="2 3" key="1">
    <citation type="journal article" date="2015" name="Stand. Genomic Sci.">
        <title>Genomic Encyclopedia of Bacterial and Archaeal Type Strains, Phase III: the genomes of soil and plant-associated and newly described type strains.</title>
        <authorList>
            <person name="Whitman W.B."/>
            <person name="Woyke T."/>
            <person name="Klenk H.P."/>
            <person name="Zhou Y."/>
            <person name="Lilburn T.G."/>
            <person name="Beck B.J."/>
            <person name="De Vos P."/>
            <person name="Vandamme P."/>
            <person name="Eisen J.A."/>
            <person name="Garrity G."/>
            <person name="Hugenholtz P."/>
            <person name="Kyrpides N.C."/>
        </authorList>
    </citation>
    <scope>NUCLEOTIDE SEQUENCE [LARGE SCALE GENOMIC DNA]</scope>
    <source>
        <strain evidence="2 3">CGMCC 1.7748</strain>
    </source>
</reference>
<evidence type="ECO:0000259" key="1">
    <source>
        <dbReference type="Pfam" id="PF01575"/>
    </source>
</evidence>
<proteinExistence type="predicted"/>
<dbReference type="Gene3D" id="3.10.129.10">
    <property type="entry name" value="Hotdog Thioesterase"/>
    <property type="match status" value="1"/>
</dbReference>
<protein>
    <submittedName>
        <fullName evidence="2">Acyl dehydratase</fullName>
    </submittedName>
</protein>
<gene>
    <name evidence="2" type="ORF">IQ35_02828</name>
</gene>
<evidence type="ECO:0000313" key="2">
    <source>
        <dbReference type="EMBL" id="TWH91928.1"/>
    </source>
</evidence>
<dbReference type="PANTHER" id="PTHR43664">
    <property type="entry name" value="MONOAMINE OXIDASE-RELATED"/>
    <property type="match status" value="1"/>
</dbReference>
<dbReference type="CDD" id="cd03454">
    <property type="entry name" value="YdeM"/>
    <property type="match status" value="1"/>
</dbReference>
<feature type="domain" description="MaoC-like" evidence="1">
    <location>
        <begin position="20"/>
        <end position="122"/>
    </location>
</feature>
<accession>A0A562K944</accession>
<sequence>MELVMSAIYFEDVKLGDMLRFGPLTVDRDEVIAFASQYDFQPFHLSDEAAAATHFGRVAASGWHTLALYMKMFLTEVQKSGWQEASLGGIGIDELRWLRPVYPGDTLHGTAEVIEKSASKSRPEMGIVKSRILMFNQGDEAVLSMIPITMTRTRVGMA</sequence>
<organism evidence="2 3">
    <name type="scientific">Sphingobium wenxiniae (strain DSM 21828 / CGMCC 1.7748 / JZ-1)</name>
    <dbReference type="NCBI Taxonomy" id="595605"/>
    <lineage>
        <taxon>Bacteria</taxon>
        <taxon>Pseudomonadati</taxon>
        <taxon>Pseudomonadota</taxon>
        <taxon>Alphaproteobacteria</taxon>
        <taxon>Sphingomonadales</taxon>
        <taxon>Sphingomonadaceae</taxon>
        <taxon>Sphingobium</taxon>
    </lineage>
</organism>
<dbReference type="AlphaFoldDB" id="A0A562K944"/>